<dbReference type="RefSeq" id="WP_193510612.1">
    <property type="nucleotide sequence ID" value="NZ_BMSO01000041.1"/>
</dbReference>
<proteinExistence type="predicted"/>
<organism evidence="1 2">
    <name type="scientific">Streptomyces coeruleorubidus</name>
    <dbReference type="NCBI Taxonomy" id="116188"/>
    <lineage>
        <taxon>Bacteria</taxon>
        <taxon>Bacillati</taxon>
        <taxon>Actinomycetota</taxon>
        <taxon>Actinomycetes</taxon>
        <taxon>Kitasatosporales</taxon>
        <taxon>Streptomycetaceae</taxon>
        <taxon>Streptomyces</taxon>
    </lineage>
</organism>
<sequence>MWLNYRNRHPTGLWLMVGYPTSACEGEGDWGSRGWYRLERDTSVIPLMTSNPHTTFFAEADDGVTWSGPFVVTVPLHAFDDHCWNVGVSTGLTVGMRLLTSQNAMFNYIRTIEFT</sequence>
<accession>A0ABZ0K3S6</accession>
<evidence type="ECO:0000313" key="1">
    <source>
        <dbReference type="EMBL" id="WOT32722.1"/>
    </source>
</evidence>
<keyword evidence="2" id="KW-1185">Reference proteome</keyword>
<reference evidence="1 2" key="1">
    <citation type="journal article" date="2021" name="J. Microbiol. Biotechnol.">
        <title>An Efficient Markerless Deletion System Suitable for the Industrial Strains of Streptomyces.</title>
        <authorList>
            <person name="Dong J."/>
            <person name="Wei J."/>
            <person name="Li H."/>
            <person name="Zhao S."/>
            <person name="Guan W."/>
        </authorList>
    </citation>
    <scope>NUCLEOTIDE SEQUENCE [LARGE SCALE GENOMIC DNA]</scope>
    <source>
        <strain evidence="1 2">CICC 11043</strain>
    </source>
</reference>
<reference evidence="1 2" key="2">
    <citation type="journal article" date="2024" name="Microb. Biotechnol.">
        <title>The involvement of multiple ABC transporters in daunorubicin efflux in Streptomyces coeruleorubidus.</title>
        <authorList>
            <person name="Dong J."/>
            <person name="Ning J."/>
            <person name="Tian Y."/>
            <person name="Li H."/>
            <person name="Chen H."/>
            <person name="Guan W."/>
        </authorList>
    </citation>
    <scope>NUCLEOTIDE SEQUENCE [LARGE SCALE GENOMIC DNA]</scope>
    <source>
        <strain evidence="1 2">CICC 11043</strain>
    </source>
</reference>
<gene>
    <name evidence="1" type="ORF">R5U08_00520</name>
</gene>
<dbReference type="EMBL" id="CP137524">
    <property type="protein sequence ID" value="WOT32722.1"/>
    <property type="molecule type" value="Genomic_DNA"/>
</dbReference>
<name>A0ABZ0K3S6_STRC4</name>
<evidence type="ECO:0000313" key="2">
    <source>
        <dbReference type="Proteomes" id="UP001305002"/>
    </source>
</evidence>
<dbReference type="Proteomes" id="UP001305002">
    <property type="component" value="Chromosome"/>
</dbReference>
<protein>
    <submittedName>
        <fullName evidence="1">DUF1036 domain-containing protein</fullName>
    </submittedName>
</protein>